<organism evidence="1">
    <name type="scientific">uncultured Caudovirales phage</name>
    <dbReference type="NCBI Taxonomy" id="2100421"/>
    <lineage>
        <taxon>Viruses</taxon>
        <taxon>Duplodnaviria</taxon>
        <taxon>Heunggongvirae</taxon>
        <taxon>Uroviricota</taxon>
        <taxon>Caudoviricetes</taxon>
        <taxon>Peduoviridae</taxon>
        <taxon>Maltschvirus</taxon>
        <taxon>Maltschvirus maltsch</taxon>
    </lineage>
</organism>
<reference evidence="1" key="1">
    <citation type="submission" date="2020-05" db="EMBL/GenBank/DDBJ databases">
        <authorList>
            <person name="Chiriac C."/>
            <person name="Salcher M."/>
            <person name="Ghai R."/>
            <person name="Kavagutti S V."/>
        </authorList>
    </citation>
    <scope>NUCLEOTIDE SEQUENCE</scope>
</reference>
<dbReference type="InterPro" id="IPR021098">
    <property type="entry name" value="Phage_P22_Gp10"/>
</dbReference>
<dbReference type="Pfam" id="PF11134">
    <property type="entry name" value="Phage_stabilise"/>
    <property type="match status" value="1"/>
</dbReference>
<name>A0A6J7WCK1_9CAUD</name>
<gene>
    <name evidence="1" type="ORF">UFOVP169_40</name>
</gene>
<sequence>MQTPILGQAYVARSVNAADSRMVNLYPEATPAPEGKDSGFLNRAPGLRKLATVGTGPIRGLWQYGGYGYAVSGSKLYRIDTSWNATPLGNVSGTGPVSMVDNGTQLFIAANPDGYIFDASTLAFAKITDVDFPGAITVGYLDGYFVFQQPNSQKFWTSELLDGTQINPLSFASAEGMPDNLVSLFVDHREVWLFGTQSVEVWYDAATTPFPLARIQGAVNEVGCAATYSVAKMDNSLFWLGADARGQGIVFRANGYSGQRISTHAVEYAIQSYGTISDAIGFTYQQDGHSFYVLTFPTAQKTWVFDASTQAWHERAGFANGQFIRHRANCQMFFNNKVVVGDFENGKIYAYDLDVFADDTLPQKWLRSWRALPTNQNNLKRTTQHTLQLDCETGTGLNNGQGNDPQVILRWSDDGGHTWSNEHWASIGKIGAYGFRALWRRLGMTVKLRDRVYEVSGTDPVKIAILGAELNLASTNA</sequence>
<dbReference type="SUPFAM" id="SSF82171">
    <property type="entry name" value="DPP6 N-terminal domain-like"/>
    <property type="match status" value="1"/>
</dbReference>
<dbReference type="EMBL" id="LR798219">
    <property type="protein sequence ID" value="CAB5194873.1"/>
    <property type="molecule type" value="Genomic_DNA"/>
</dbReference>
<evidence type="ECO:0000313" key="1">
    <source>
        <dbReference type="EMBL" id="CAB5194873.1"/>
    </source>
</evidence>
<proteinExistence type="predicted"/>
<accession>A0A6J7WCK1</accession>
<protein>
    <submittedName>
        <fullName evidence="1">Bacteriophage P22, Gp10, DNA-stabilising</fullName>
    </submittedName>
</protein>